<evidence type="ECO:0000256" key="1">
    <source>
        <dbReference type="SAM" id="MobiDB-lite"/>
    </source>
</evidence>
<feature type="region of interest" description="Disordered" evidence="1">
    <location>
        <begin position="65"/>
        <end position="84"/>
    </location>
</feature>
<gene>
    <name evidence="2" type="ORF">V6N11_033865</name>
</gene>
<comment type="caution">
    <text evidence="2">The sequence shown here is derived from an EMBL/GenBank/DDBJ whole genome shotgun (WGS) entry which is preliminary data.</text>
</comment>
<dbReference type="Proteomes" id="UP001396334">
    <property type="component" value="Unassembled WGS sequence"/>
</dbReference>
<protein>
    <submittedName>
        <fullName evidence="2">Uncharacterized protein</fullName>
    </submittedName>
</protein>
<feature type="compositionally biased region" description="Basic residues" evidence="1">
    <location>
        <begin position="74"/>
        <end position="84"/>
    </location>
</feature>
<evidence type="ECO:0000313" key="3">
    <source>
        <dbReference type="Proteomes" id="UP001396334"/>
    </source>
</evidence>
<organism evidence="2 3">
    <name type="scientific">Hibiscus sabdariffa</name>
    <name type="common">roselle</name>
    <dbReference type="NCBI Taxonomy" id="183260"/>
    <lineage>
        <taxon>Eukaryota</taxon>
        <taxon>Viridiplantae</taxon>
        <taxon>Streptophyta</taxon>
        <taxon>Embryophyta</taxon>
        <taxon>Tracheophyta</taxon>
        <taxon>Spermatophyta</taxon>
        <taxon>Magnoliopsida</taxon>
        <taxon>eudicotyledons</taxon>
        <taxon>Gunneridae</taxon>
        <taxon>Pentapetalae</taxon>
        <taxon>rosids</taxon>
        <taxon>malvids</taxon>
        <taxon>Malvales</taxon>
        <taxon>Malvaceae</taxon>
        <taxon>Malvoideae</taxon>
        <taxon>Hibiscus</taxon>
    </lineage>
</organism>
<dbReference type="EMBL" id="JBBPBN010000018">
    <property type="protein sequence ID" value="KAK9018818.1"/>
    <property type="molecule type" value="Genomic_DNA"/>
</dbReference>
<keyword evidence="3" id="KW-1185">Reference proteome</keyword>
<name>A0ABR2S1B3_9ROSI</name>
<evidence type="ECO:0000313" key="2">
    <source>
        <dbReference type="EMBL" id="KAK9018818.1"/>
    </source>
</evidence>
<sequence length="84" mass="9074">MSSLIKSIHGGNNQSGSFTSFQSGKYSEATIETSKALGTMTMMVESIHKADKEIKATFAKAIEDGKRHKEKTLAKKKGAPKVQS</sequence>
<reference evidence="2 3" key="1">
    <citation type="journal article" date="2024" name="G3 (Bethesda)">
        <title>Genome assembly of Hibiscus sabdariffa L. provides insights into metabolisms of medicinal natural products.</title>
        <authorList>
            <person name="Kim T."/>
        </authorList>
    </citation>
    <scope>NUCLEOTIDE SEQUENCE [LARGE SCALE GENOMIC DNA]</scope>
    <source>
        <strain evidence="2">TK-2024</strain>
        <tissue evidence="2">Old leaves</tissue>
    </source>
</reference>
<feature type="region of interest" description="Disordered" evidence="1">
    <location>
        <begin position="1"/>
        <end position="26"/>
    </location>
</feature>
<accession>A0ABR2S1B3</accession>
<proteinExistence type="predicted"/>